<dbReference type="InterPro" id="IPR019331">
    <property type="entry name" value="FAM192A/Fyv6_N"/>
</dbReference>
<feature type="domain" description="FAM192A/Fyv6 N-terminal" evidence="4">
    <location>
        <begin position="12"/>
        <end position="95"/>
    </location>
</feature>
<dbReference type="AlphaFoldDB" id="A0A8J4UWJ0"/>
<reference evidence="5" key="1">
    <citation type="submission" date="2020-01" db="EMBL/GenBank/DDBJ databases">
        <title>Development of genomics and gene disruption for Polysphondylium violaceum indicates a role for the polyketide synthase stlB in stalk morphogenesis.</title>
        <authorList>
            <person name="Narita B."/>
            <person name="Kawabe Y."/>
            <person name="Kin K."/>
            <person name="Saito T."/>
            <person name="Gibbs R."/>
            <person name="Kuspa A."/>
            <person name="Muzny D."/>
            <person name="Queller D."/>
            <person name="Richards S."/>
            <person name="Strassman J."/>
            <person name="Sucgang R."/>
            <person name="Worley K."/>
            <person name="Schaap P."/>
        </authorList>
    </citation>
    <scope>NUCLEOTIDE SEQUENCE</scope>
    <source>
        <strain evidence="5">QSvi11</strain>
    </source>
</reference>
<evidence type="ECO:0000313" key="6">
    <source>
        <dbReference type="Proteomes" id="UP000695562"/>
    </source>
</evidence>
<evidence type="ECO:0000256" key="3">
    <source>
        <dbReference type="SAM" id="MobiDB-lite"/>
    </source>
</evidence>
<organism evidence="5 6">
    <name type="scientific">Polysphondylium violaceum</name>
    <dbReference type="NCBI Taxonomy" id="133409"/>
    <lineage>
        <taxon>Eukaryota</taxon>
        <taxon>Amoebozoa</taxon>
        <taxon>Evosea</taxon>
        <taxon>Eumycetozoa</taxon>
        <taxon>Dictyostelia</taxon>
        <taxon>Dictyosteliales</taxon>
        <taxon>Dictyosteliaceae</taxon>
        <taxon>Polysphondylium</taxon>
    </lineage>
</organism>
<dbReference type="EMBL" id="AJWJ01000600">
    <property type="protein sequence ID" value="KAF2069750.1"/>
    <property type="molecule type" value="Genomic_DNA"/>
</dbReference>
<accession>A0A8J4UWJ0</accession>
<keyword evidence="2" id="KW-0539">Nucleus</keyword>
<feature type="compositionally biased region" description="Low complexity" evidence="3">
    <location>
        <begin position="104"/>
        <end position="128"/>
    </location>
</feature>
<name>A0A8J4UWJ0_9MYCE</name>
<feature type="region of interest" description="Disordered" evidence="3">
    <location>
        <begin position="73"/>
        <end position="216"/>
    </location>
</feature>
<comment type="subcellular location">
    <subcellularLocation>
        <location evidence="1">Nucleus</location>
    </subcellularLocation>
</comment>
<dbReference type="Pfam" id="PF10187">
    <property type="entry name" value="FAM192A_Fyv6_N"/>
    <property type="match status" value="1"/>
</dbReference>
<dbReference type="PANTHER" id="PTHR13495">
    <property type="entry name" value="NEFA-INTERACTING NUCLEAR PROTEIN NIP30"/>
    <property type="match status" value="1"/>
</dbReference>
<dbReference type="PANTHER" id="PTHR13495:SF0">
    <property type="entry name" value="PSME3-INTERACTING PROTEIN"/>
    <property type="match status" value="1"/>
</dbReference>
<dbReference type="OrthoDB" id="75720at2759"/>
<gene>
    <name evidence="5" type="ORF">CYY_008926</name>
</gene>
<feature type="compositionally biased region" description="Basic and acidic residues" evidence="3">
    <location>
        <begin position="73"/>
        <end position="83"/>
    </location>
</feature>
<feature type="compositionally biased region" description="Acidic residues" evidence="3">
    <location>
        <begin position="201"/>
        <end position="216"/>
    </location>
</feature>
<comment type="caution">
    <text evidence="5">The sequence shown here is derived from an EMBL/GenBank/DDBJ whole genome shotgun (WGS) entry which is preliminary data.</text>
</comment>
<proteinExistence type="predicted"/>
<protein>
    <recommendedName>
        <fullName evidence="4">FAM192A/Fyv6 N-terminal domain-containing protein</fullName>
    </recommendedName>
</protein>
<evidence type="ECO:0000256" key="2">
    <source>
        <dbReference type="ARBA" id="ARBA00023242"/>
    </source>
</evidence>
<dbReference type="Proteomes" id="UP000695562">
    <property type="component" value="Unassembled WGS sequence"/>
</dbReference>
<feature type="compositionally biased region" description="Basic and acidic residues" evidence="3">
    <location>
        <begin position="151"/>
        <end position="160"/>
    </location>
</feature>
<dbReference type="GO" id="GO:0005634">
    <property type="term" value="C:nucleus"/>
    <property type="evidence" value="ECO:0007669"/>
    <property type="project" value="UniProtKB-SubCell"/>
</dbReference>
<evidence type="ECO:0000259" key="4">
    <source>
        <dbReference type="Pfam" id="PF10187"/>
    </source>
</evidence>
<dbReference type="InterPro" id="IPR039845">
    <property type="entry name" value="FAM192A"/>
</dbReference>
<keyword evidence="6" id="KW-1185">Reference proteome</keyword>
<sequence length="216" mass="24695">MSFHNKFISESEIEEQRKLYGGQQSDWVDDGKTLYDRLQEQKRLKTEAIIERTKHKPSQGLDKDDIEYFEEKERAAADKKKEEQEEIEKDLEDFKRSQATHFVNSLSNNSNNNSSTSPTTITTPTLNSDFVKPKPKSKLVNIKLIPSTPSENKKTQREESNDNDDDADDNNSSKKLKTDQKSTPPPPPPAQPTLSSLLGGYDDDSEEEEEEEKDDK</sequence>
<evidence type="ECO:0000256" key="1">
    <source>
        <dbReference type="ARBA" id="ARBA00004123"/>
    </source>
</evidence>
<evidence type="ECO:0000313" key="5">
    <source>
        <dbReference type="EMBL" id="KAF2069750.1"/>
    </source>
</evidence>